<keyword evidence="4 13" id="KW-0812">Transmembrane</keyword>
<gene>
    <name evidence="14" type="ORF">ALEPTO_LOCUS1193</name>
</gene>
<dbReference type="PANTHER" id="PTHR15451">
    <property type="entry name" value="ERGOSTEROL BIOSYNTHETIC PROTEIN 28-RELATED"/>
    <property type="match status" value="1"/>
</dbReference>
<evidence type="ECO:0000256" key="5">
    <source>
        <dbReference type="ARBA" id="ARBA00022824"/>
    </source>
</evidence>
<keyword evidence="8" id="KW-0756">Sterol biosynthesis</keyword>
<keyword evidence="15" id="KW-1185">Reference proteome</keyword>
<keyword evidence="5" id="KW-0256">Endoplasmic reticulum</keyword>
<evidence type="ECO:0000256" key="4">
    <source>
        <dbReference type="ARBA" id="ARBA00022692"/>
    </source>
</evidence>
<evidence type="ECO:0000313" key="15">
    <source>
        <dbReference type="Proteomes" id="UP000789508"/>
    </source>
</evidence>
<reference evidence="14" key="1">
    <citation type="submission" date="2021-06" db="EMBL/GenBank/DDBJ databases">
        <authorList>
            <person name="Kallberg Y."/>
            <person name="Tangrot J."/>
            <person name="Rosling A."/>
        </authorList>
    </citation>
    <scope>NUCLEOTIDE SEQUENCE</scope>
    <source>
        <strain evidence="14">FL130A</strain>
    </source>
</reference>
<keyword evidence="11" id="KW-1207">Sterol metabolism</keyword>
<dbReference type="EMBL" id="CAJVPS010000120">
    <property type="protein sequence ID" value="CAG8454363.1"/>
    <property type="molecule type" value="Genomic_DNA"/>
</dbReference>
<keyword evidence="6" id="KW-0752">Steroid biosynthesis</keyword>
<keyword evidence="3" id="KW-0444">Lipid biosynthesis</keyword>
<keyword evidence="7 13" id="KW-1133">Transmembrane helix</keyword>
<keyword evidence="9" id="KW-0443">Lipid metabolism</keyword>
<dbReference type="InterPro" id="IPR005352">
    <property type="entry name" value="Erg28"/>
</dbReference>
<evidence type="ECO:0000256" key="3">
    <source>
        <dbReference type="ARBA" id="ARBA00022516"/>
    </source>
</evidence>
<evidence type="ECO:0000256" key="9">
    <source>
        <dbReference type="ARBA" id="ARBA00023098"/>
    </source>
</evidence>
<accession>A0A9N8YYG6</accession>
<dbReference type="Proteomes" id="UP000789508">
    <property type="component" value="Unassembled WGS sequence"/>
</dbReference>
<evidence type="ECO:0000256" key="6">
    <source>
        <dbReference type="ARBA" id="ARBA00022955"/>
    </source>
</evidence>
<evidence type="ECO:0000256" key="10">
    <source>
        <dbReference type="ARBA" id="ARBA00023136"/>
    </source>
</evidence>
<sequence length="144" mass="16163">MSILSNLIPAGALPKWMLLVAITAVANTIQNLMTLELTKRVYNAQPEEVTSLSSRTFAIWTFTSGVVRFYAAYNLNNKVIYQIAIWTYIIALAHFLSEYFVFGTSNIGPGWVAPVCVASVSLIWMTAQYDYYTNTSNNVTMKKE</sequence>
<feature type="transmembrane region" description="Helical" evidence="13">
    <location>
        <begin position="108"/>
        <end position="127"/>
    </location>
</feature>
<dbReference type="GO" id="GO:0030674">
    <property type="term" value="F:protein-macromolecule adaptor activity"/>
    <property type="evidence" value="ECO:0007669"/>
    <property type="project" value="TreeGrafter"/>
</dbReference>
<evidence type="ECO:0000256" key="1">
    <source>
        <dbReference type="ARBA" id="ARBA00004477"/>
    </source>
</evidence>
<dbReference type="PANTHER" id="PTHR15451:SF19">
    <property type="entry name" value="ERGOSTEROL BIOSYNTHETIC PROTEIN 28 HOMOLOG"/>
    <property type="match status" value="1"/>
</dbReference>
<feature type="transmembrane region" description="Helical" evidence="13">
    <location>
        <begin position="79"/>
        <end position="96"/>
    </location>
</feature>
<comment type="similarity">
    <text evidence="2">Belongs to the ERG28 family.</text>
</comment>
<dbReference type="GO" id="GO:0016126">
    <property type="term" value="P:sterol biosynthetic process"/>
    <property type="evidence" value="ECO:0007669"/>
    <property type="project" value="UniProtKB-KW"/>
</dbReference>
<dbReference type="Pfam" id="PF03694">
    <property type="entry name" value="Erg28"/>
    <property type="match status" value="1"/>
</dbReference>
<comment type="caution">
    <text evidence="14">The sequence shown here is derived from an EMBL/GenBank/DDBJ whole genome shotgun (WGS) entry which is preliminary data.</text>
</comment>
<organism evidence="14 15">
    <name type="scientific">Ambispora leptoticha</name>
    <dbReference type="NCBI Taxonomy" id="144679"/>
    <lineage>
        <taxon>Eukaryota</taxon>
        <taxon>Fungi</taxon>
        <taxon>Fungi incertae sedis</taxon>
        <taxon>Mucoromycota</taxon>
        <taxon>Glomeromycotina</taxon>
        <taxon>Glomeromycetes</taxon>
        <taxon>Archaeosporales</taxon>
        <taxon>Ambisporaceae</taxon>
        <taxon>Ambispora</taxon>
    </lineage>
</organism>
<protein>
    <submittedName>
        <fullName evidence="14">2028_t:CDS:1</fullName>
    </submittedName>
</protein>
<feature type="transmembrane region" description="Helical" evidence="13">
    <location>
        <begin position="16"/>
        <end position="35"/>
    </location>
</feature>
<evidence type="ECO:0000256" key="13">
    <source>
        <dbReference type="SAM" id="Phobius"/>
    </source>
</evidence>
<evidence type="ECO:0000256" key="8">
    <source>
        <dbReference type="ARBA" id="ARBA00023011"/>
    </source>
</evidence>
<evidence type="ECO:0000256" key="2">
    <source>
        <dbReference type="ARBA" id="ARBA00005377"/>
    </source>
</evidence>
<comment type="subcellular location">
    <subcellularLocation>
        <location evidence="1">Endoplasmic reticulum membrane</location>
        <topology evidence="1">Multi-pass membrane protein</topology>
    </subcellularLocation>
</comment>
<evidence type="ECO:0000256" key="11">
    <source>
        <dbReference type="ARBA" id="ARBA00023166"/>
    </source>
</evidence>
<evidence type="ECO:0000256" key="12">
    <source>
        <dbReference type="ARBA" id="ARBA00023221"/>
    </source>
</evidence>
<dbReference type="AlphaFoldDB" id="A0A9N8YYG6"/>
<evidence type="ECO:0000313" key="14">
    <source>
        <dbReference type="EMBL" id="CAG8454363.1"/>
    </source>
</evidence>
<name>A0A9N8YYG6_9GLOM</name>
<dbReference type="OrthoDB" id="6485510at2759"/>
<evidence type="ECO:0000256" key="7">
    <source>
        <dbReference type="ARBA" id="ARBA00022989"/>
    </source>
</evidence>
<keyword evidence="10 13" id="KW-0472">Membrane</keyword>
<keyword evidence="12" id="KW-0753">Steroid metabolism</keyword>
<dbReference type="GO" id="GO:0005789">
    <property type="term" value="C:endoplasmic reticulum membrane"/>
    <property type="evidence" value="ECO:0007669"/>
    <property type="project" value="UniProtKB-SubCell"/>
</dbReference>
<proteinExistence type="inferred from homology"/>